<dbReference type="AlphaFoldDB" id="A0A915EF25"/>
<organism evidence="12 13">
    <name type="scientific">Ditylenchus dipsaci</name>
    <dbReference type="NCBI Taxonomy" id="166011"/>
    <lineage>
        <taxon>Eukaryota</taxon>
        <taxon>Metazoa</taxon>
        <taxon>Ecdysozoa</taxon>
        <taxon>Nematoda</taxon>
        <taxon>Chromadorea</taxon>
        <taxon>Rhabditida</taxon>
        <taxon>Tylenchina</taxon>
        <taxon>Tylenchomorpha</taxon>
        <taxon>Sphaerularioidea</taxon>
        <taxon>Anguinidae</taxon>
        <taxon>Anguininae</taxon>
        <taxon>Ditylenchus</taxon>
    </lineage>
</organism>
<evidence type="ECO:0000256" key="1">
    <source>
        <dbReference type="ARBA" id="ARBA00001936"/>
    </source>
</evidence>
<evidence type="ECO:0000256" key="10">
    <source>
        <dbReference type="PROSITE-ProRule" id="PRU00339"/>
    </source>
</evidence>
<dbReference type="InterPro" id="IPR013235">
    <property type="entry name" value="PPP_dom"/>
</dbReference>
<dbReference type="Proteomes" id="UP000887574">
    <property type="component" value="Unplaced"/>
</dbReference>
<dbReference type="Pfam" id="PF00149">
    <property type="entry name" value="Metallophos"/>
    <property type="match status" value="1"/>
</dbReference>
<dbReference type="InterPro" id="IPR029052">
    <property type="entry name" value="Metallo-depent_PP-like"/>
</dbReference>
<dbReference type="PANTHER" id="PTHR45668:SF5">
    <property type="entry name" value="SERINE_THREONINE-PROTEIN PHOSPHATASE 5"/>
    <property type="match status" value="1"/>
</dbReference>
<evidence type="ECO:0000256" key="9">
    <source>
        <dbReference type="PIRSR" id="PIRSR033096-1"/>
    </source>
</evidence>
<dbReference type="GO" id="GO:0046872">
    <property type="term" value="F:metal ion binding"/>
    <property type="evidence" value="ECO:0007669"/>
    <property type="project" value="UniProtKB-KW"/>
</dbReference>
<sequence>MTEDIVSRVMSSVESSDAPISDKEKSVKIKDEANQFFKDEAFDIAIELYTKAIELDGSVATYYGNRSMAYLKKELYGLALSDANKAIELDPNYAKAYFRRAASHMALGKFKLALKDYDQVRTFRPNDKDAKTKFEECQKIVRRIAFEKAIACDSATTSVADSISVDDLLVEKDYTGPRLDSDADITIDFMKDLITTFKKQGKLHAKYAYKILLAIRKYFMNAPTLVDITVPDKDKFTICGDVHGQFYDLCNIFEINGLPSEKNSYLFNGDFVDRGSFSVETIFTLFGFKLLLPNNFYMSRGNHESDVMNKMYGFEGEVKSKYNSKMAELFTEIFNFLPLCHVINKKVFVCHGGLFKEDGVTLDKIRATKRFRQPPDDGIMCDLLWSDPQESNGRSPSKRGVGIQFGPDITRAFLKDNDLSYVVRSHEVKPDGYEEHHGGKCWTIFSAPNYCDTIGNKGAFITVTGDQLYPPKMTTFDAVPHPTVRAMAYASSMFNFLS</sequence>
<keyword evidence="6" id="KW-0378">Hydrolase</keyword>
<dbReference type="FunFam" id="3.60.21.10:FF:000017">
    <property type="entry name" value="Serine/threonine-protein phosphatase"/>
    <property type="match status" value="1"/>
</dbReference>
<evidence type="ECO:0000256" key="6">
    <source>
        <dbReference type="ARBA" id="ARBA00022801"/>
    </source>
</evidence>
<dbReference type="EC" id="3.1.3.16" evidence="3"/>
<keyword evidence="4" id="KW-0479">Metal-binding</keyword>
<evidence type="ECO:0000256" key="4">
    <source>
        <dbReference type="ARBA" id="ARBA00022723"/>
    </source>
</evidence>
<dbReference type="PROSITE" id="PS50005">
    <property type="entry name" value="TPR"/>
    <property type="match status" value="2"/>
</dbReference>
<keyword evidence="5" id="KW-0677">Repeat</keyword>
<evidence type="ECO:0000259" key="11">
    <source>
        <dbReference type="SMART" id="SM00156"/>
    </source>
</evidence>
<evidence type="ECO:0000256" key="8">
    <source>
        <dbReference type="ARBA" id="ARBA00023211"/>
    </source>
</evidence>
<proteinExistence type="inferred from homology"/>
<comment type="similarity">
    <text evidence="2">Belongs to the PPP phosphatase family. PP-5 (PP-T) subfamily.</text>
</comment>
<dbReference type="WBParaSite" id="jg5200">
    <property type="protein sequence ID" value="jg5200"/>
    <property type="gene ID" value="jg5200"/>
</dbReference>
<evidence type="ECO:0000256" key="3">
    <source>
        <dbReference type="ARBA" id="ARBA00013081"/>
    </source>
</evidence>
<keyword evidence="7 10" id="KW-0802">TPR repeat</keyword>
<dbReference type="Gene3D" id="3.60.21.10">
    <property type="match status" value="1"/>
</dbReference>
<dbReference type="PANTHER" id="PTHR45668">
    <property type="entry name" value="SERINE/THREONINE-PROTEIN PHOSPHATASE 5-RELATED"/>
    <property type="match status" value="1"/>
</dbReference>
<accession>A0A915EF25</accession>
<dbReference type="InterPro" id="IPR051134">
    <property type="entry name" value="PPP_phosphatase"/>
</dbReference>
<name>A0A915EF25_9BILA</name>
<dbReference type="Gene3D" id="1.25.40.10">
    <property type="entry name" value="Tetratricopeptide repeat domain"/>
    <property type="match status" value="1"/>
</dbReference>
<protein>
    <recommendedName>
        <fullName evidence="3">protein-serine/threonine phosphatase</fullName>
        <ecNumber evidence="3">3.1.3.16</ecNumber>
    </recommendedName>
</protein>
<evidence type="ECO:0000256" key="7">
    <source>
        <dbReference type="ARBA" id="ARBA00022803"/>
    </source>
</evidence>
<feature type="repeat" description="TPR" evidence="10">
    <location>
        <begin position="94"/>
        <end position="127"/>
    </location>
</feature>
<dbReference type="InterPro" id="IPR011990">
    <property type="entry name" value="TPR-like_helical_dom_sf"/>
</dbReference>
<evidence type="ECO:0000256" key="2">
    <source>
        <dbReference type="ARBA" id="ARBA00008786"/>
    </source>
</evidence>
<dbReference type="PIRSF" id="PIRSF033096">
    <property type="entry name" value="PPPtase_5"/>
    <property type="match status" value="1"/>
</dbReference>
<evidence type="ECO:0000313" key="13">
    <source>
        <dbReference type="WBParaSite" id="jg5200"/>
    </source>
</evidence>
<feature type="domain" description="Serine/threonine specific protein phosphatases" evidence="11">
    <location>
        <begin position="203"/>
        <end position="480"/>
    </location>
</feature>
<dbReference type="Pfam" id="PF08321">
    <property type="entry name" value="PPP5"/>
    <property type="match status" value="1"/>
</dbReference>
<reference evidence="13" key="1">
    <citation type="submission" date="2022-11" db="UniProtKB">
        <authorList>
            <consortium name="WormBaseParasite"/>
        </authorList>
    </citation>
    <scope>IDENTIFICATION</scope>
</reference>
<evidence type="ECO:0000313" key="12">
    <source>
        <dbReference type="Proteomes" id="UP000887574"/>
    </source>
</evidence>
<dbReference type="SUPFAM" id="SSF48452">
    <property type="entry name" value="TPR-like"/>
    <property type="match status" value="1"/>
</dbReference>
<dbReference type="SMART" id="SM00028">
    <property type="entry name" value="TPR"/>
    <property type="match status" value="3"/>
</dbReference>
<dbReference type="CDD" id="cd07417">
    <property type="entry name" value="MPP_PP5_C"/>
    <property type="match status" value="1"/>
</dbReference>
<comment type="cofactor">
    <cofactor evidence="1">
        <name>Mn(2+)</name>
        <dbReference type="ChEBI" id="CHEBI:29035"/>
    </cofactor>
</comment>
<dbReference type="InterPro" id="IPR004843">
    <property type="entry name" value="Calcineurin-like_PHP"/>
</dbReference>
<keyword evidence="12" id="KW-1185">Reference proteome</keyword>
<dbReference type="InterPro" id="IPR006186">
    <property type="entry name" value="Ser/Thr-sp_prot-phosphatase"/>
</dbReference>
<dbReference type="InterPro" id="IPR041753">
    <property type="entry name" value="PP5_C"/>
</dbReference>
<dbReference type="SUPFAM" id="SSF56300">
    <property type="entry name" value="Metallo-dependent phosphatases"/>
    <property type="match status" value="1"/>
</dbReference>
<feature type="active site" description="Proton donor/acceptor" evidence="9">
    <location>
        <position position="303"/>
    </location>
</feature>
<keyword evidence="8" id="KW-0464">Manganese</keyword>
<feature type="repeat" description="TPR" evidence="10">
    <location>
        <begin position="60"/>
        <end position="93"/>
    </location>
</feature>
<dbReference type="SMART" id="SM00156">
    <property type="entry name" value="PP2Ac"/>
    <property type="match status" value="1"/>
</dbReference>
<dbReference type="Pfam" id="PF13181">
    <property type="entry name" value="TPR_8"/>
    <property type="match status" value="1"/>
</dbReference>
<evidence type="ECO:0000256" key="5">
    <source>
        <dbReference type="ARBA" id="ARBA00022737"/>
    </source>
</evidence>
<dbReference type="GO" id="GO:0004722">
    <property type="term" value="F:protein serine/threonine phosphatase activity"/>
    <property type="evidence" value="ECO:0007669"/>
    <property type="project" value="UniProtKB-EC"/>
</dbReference>
<dbReference type="InterPro" id="IPR019734">
    <property type="entry name" value="TPR_rpt"/>
</dbReference>
<dbReference type="PRINTS" id="PR00114">
    <property type="entry name" value="STPHPHTASE"/>
</dbReference>